<dbReference type="GO" id="GO:0004557">
    <property type="term" value="F:alpha-galactosidase activity"/>
    <property type="evidence" value="ECO:0007669"/>
    <property type="project" value="UniProtKB-UniRule"/>
</dbReference>
<protein>
    <recommendedName>
        <fullName evidence="3 6">Alpha-galactosidase</fullName>
        <ecNumber evidence="3 6">3.2.1.22</ecNumber>
    </recommendedName>
</protein>
<dbReference type="CDD" id="cd14791">
    <property type="entry name" value="GH36"/>
    <property type="match status" value="1"/>
</dbReference>
<dbReference type="Pfam" id="PF02065">
    <property type="entry name" value="Melibiase"/>
    <property type="match status" value="1"/>
</dbReference>
<dbReference type="InterPro" id="IPR013785">
    <property type="entry name" value="Aldolase_TIM"/>
</dbReference>
<reference evidence="10 11" key="1">
    <citation type="journal article" date="2015" name="Genome Announc.">
        <title>Expanding the biotechnology potential of lactobacilli through comparative genomics of 213 strains and associated genera.</title>
        <authorList>
            <person name="Sun Z."/>
            <person name="Harris H.M."/>
            <person name="McCann A."/>
            <person name="Guo C."/>
            <person name="Argimon S."/>
            <person name="Zhang W."/>
            <person name="Yang X."/>
            <person name="Jeffery I.B."/>
            <person name="Cooney J.C."/>
            <person name="Kagawa T.F."/>
            <person name="Liu W."/>
            <person name="Song Y."/>
            <person name="Salvetti E."/>
            <person name="Wrobel A."/>
            <person name="Rasinkangas P."/>
            <person name="Parkhill J."/>
            <person name="Rea M.C."/>
            <person name="O'Sullivan O."/>
            <person name="Ritari J."/>
            <person name="Douillard F.P."/>
            <person name="Paul Ross R."/>
            <person name="Yang R."/>
            <person name="Briner A.E."/>
            <person name="Felis G.E."/>
            <person name="de Vos W.M."/>
            <person name="Barrangou R."/>
            <person name="Klaenhammer T.R."/>
            <person name="Caufield P.W."/>
            <person name="Cui Y."/>
            <person name="Zhang H."/>
            <person name="O'Toole P.W."/>
        </authorList>
    </citation>
    <scope>NUCLEOTIDE SEQUENCE [LARGE SCALE GENOMIC DNA]</scope>
    <source>
        <strain evidence="10 11">DSM 13343</strain>
    </source>
</reference>
<feature type="active site" description="Proton donor" evidence="7">
    <location>
        <position position="577"/>
    </location>
</feature>
<dbReference type="PANTHER" id="PTHR43053">
    <property type="entry name" value="GLYCOSIDASE FAMILY 31"/>
    <property type="match status" value="1"/>
</dbReference>
<dbReference type="AlphaFoldDB" id="A0A0R1QG32"/>
<dbReference type="InterPro" id="IPR031704">
    <property type="entry name" value="Glyco_hydro_36_N"/>
</dbReference>
<dbReference type="PROSITE" id="PS00512">
    <property type="entry name" value="ALPHA_GALACTOSIDASE"/>
    <property type="match status" value="1"/>
</dbReference>
<evidence type="ECO:0000256" key="7">
    <source>
        <dbReference type="PIRSR" id="PIRSR005536-1"/>
    </source>
</evidence>
<dbReference type="PRINTS" id="PR00743">
    <property type="entry name" value="GLHYDRLASE36"/>
</dbReference>
<dbReference type="InterPro" id="IPR000111">
    <property type="entry name" value="Glyco_hydro_27/36_CS"/>
</dbReference>
<dbReference type="Pfam" id="PF16874">
    <property type="entry name" value="Glyco_hydro_36C"/>
    <property type="match status" value="1"/>
</dbReference>
<keyword evidence="4 6" id="KW-0378">Hydrolase</keyword>
<keyword evidence="5 6" id="KW-0326">Glycosidase</keyword>
<dbReference type="Pfam" id="PF16875">
    <property type="entry name" value="Glyco_hydro_36N"/>
    <property type="match status" value="1"/>
</dbReference>
<sequence length="755" mass="84871">MFFTAHNPYTKQCRKRFHETGGFFMADLIAFDAKTQVFHLHNQQISYIFAIEDGGVLGHLYFGQAVAGYHGERHYPRKDRGFAGNLPVADPERGFSLDTLPQEISSRGEADFRIPAFVICQADGAQASRFIYASHRIVPGKPKLPGLPAAYVESPDEAATLIVTVVDQPSRLQADLYYTIYRDRAVIARSVCFRNPADQPAVTLEQAASVQLDFPAGDYRVLSLPGAHANERHLQKEVVGYGIKQFASTRGTTSHQMNNFIALTAPDADEFHGDVYGIDLVYSGNHALTVEKDQIDQVRVVAGINPAGFTWELAGGAEFQTPEALLVYSHQGLNAMSQTYHRLIRERVVRGRYRDQERPILVNNWEATYFNFNEAKLRPIVDAAKKLGIEMFVLDDGWFGHRDDDTTSLGDWVVDSHKFPLGLKHFADYVHNQGLKFGLWVEPEMISKDSDLYRAHPDYLLAVPGRAPSPSRFQYVLDLSREDVRANIAGQLSDLLDQGYIDYIKWDMNRHLSDIYSHALPAARQGEVLHRYTLGLYALLEEMTTKYPDVLWEGCSGGGGRIDTGFAYYMPQSWTSDNTDAISRLGIQYGTSLVYPPNTFTAHVSVSPNEQTGRSTSLATRGNVAMSAVFGYELDLTKLTKTEQKQVAAQVAVYKQIRPLIQFGHFLRLESGNDYAWMFVSADQNEALLFTFQLLNDGQPAFHIVKMAGLDPVKQYEDTATHTVYGGDELMHMGLYQPLQRQDFTTHQYHFKAIN</sequence>
<evidence type="ECO:0000313" key="10">
    <source>
        <dbReference type="EMBL" id="KRL43521.1"/>
    </source>
</evidence>
<proteinExistence type="inferred from homology"/>
<organism evidence="10 11">
    <name type="scientific">Lacticaseibacillus manihotivorans DSM 13343 = JCM 12514</name>
    <dbReference type="NCBI Taxonomy" id="1423769"/>
    <lineage>
        <taxon>Bacteria</taxon>
        <taxon>Bacillati</taxon>
        <taxon>Bacillota</taxon>
        <taxon>Bacilli</taxon>
        <taxon>Lactobacillales</taxon>
        <taxon>Lactobacillaceae</taxon>
        <taxon>Lacticaseibacillus</taxon>
    </lineage>
</organism>
<dbReference type="SUPFAM" id="SSF51445">
    <property type="entry name" value="(Trans)glycosidases"/>
    <property type="match status" value="1"/>
</dbReference>
<evidence type="ECO:0000313" key="11">
    <source>
        <dbReference type="Proteomes" id="UP000051790"/>
    </source>
</evidence>
<dbReference type="EC" id="3.2.1.22" evidence="3 6"/>
<feature type="domain" description="Glycosyl hydrolase family 36 C-terminal" evidence="8">
    <location>
        <begin position="675"/>
        <end position="751"/>
    </location>
</feature>
<evidence type="ECO:0000256" key="4">
    <source>
        <dbReference type="ARBA" id="ARBA00022801"/>
    </source>
</evidence>
<feature type="domain" description="Glycosyl hydrolase family 36 N-terminal" evidence="9">
    <location>
        <begin position="56"/>
        <end position="314"/>
    </location>
</feature>
<dbReference type="PIRSF" id="PIRSF005536">
    <property type="entry name" value="Agal"/>
    <property type="match status" value="1"/>
</dbReference>
<dbReference type="InterPro" id="IPR050985">
    <property type="entry name" value="Alpha-glycosidase_related"/>
</dbReference>
<gene>
    <name evidence="10" type="ORF">FD01_GL001667</name>
</gene>
<dbReference type="InterPro" id="IPR013780">
    <property type="entry name" value="Glyco_hydro_b"/>
</dbReference>
<evidence type="ECO:0000259" key="8">
    <source>
        <dbReference type="Pfam" id="PF16874"/>
    </source>
</evidence>
<dbReference type="FunFam" id="3.20.20.70:FF:000118">
    <property type="entry name" value="Alpha-galactosidase"/>
    <property type="match status" value="1"/>
</dbReference>
<dbReference type="PANTHER" id="PTHR43053:SF3">
    <property type="entry name" value="ALPHA-GALACTOSIDASE C-RELATED"/>
    <property type="match status" value="1"/>
</dbReference>
<dbReference type="Gene3D" id="2.70.98.60">
    <property type="entry name" value="alpha-galactosidase from lactobacil brevis"/>
    <property type="match status" value="1"/>
</dbReference>
<evidence type="ECO:0000256" key="1">
    <source>
        <dbReference type="ARBA" id="ARBA00001255"/>
    </source>
</evidence>
<keyword evidence="11" id="KW-1185">Reference proteome</keyword>
<dbReference type="PATRIC" id="fig|1423769.4.peg.1781"/>
<evidence type="ECO:0000259" key="9">
    <source>
        <dbReference type="Pfam" id="PF16875"/>
    </source>
</evidence>
<evidence type="ECO:0000256" key="5">
    <source>
        <dbReference type="ARBA" id="ARBA00023295"/>
    </source>
</evidence>
<evidence type="ECO:0000256" key="6">
    <source>
        <dbReference type="PIRNR" id="PIRNR005536"/>
    </source>
</evidence>
<dbReference type="EMBL" id="AZEU01000191">
    <property type="protein sequence ID" value="KRL43521.1"/>
    <property type="molecule type" value="Genomic_DNA"/>
</dbReference>
<evidence type="ECO:0000256" key="3">
    <source>
        <dbReference type="ARBA" id="ARBA00012755"/>
    </source>
</evidence>
<dbReference type="InterPro" id="IPR031705">
    <property type="entry name" value="Glyco_hydro_36_C"/>
</dbReference>
<comment type="catalytic activity">
    <reaction evidence="1 6">
        <text>Hydrolysis of terminal, non-reducing alpha-D-galactose residues in alpha-D-galactosides, including galactose oligosaccharides, galactomannans and galactolipids.</text>
        <dbReference type="EC" id="3.2.1.22"/>
    </reaction>
</comment>
<dbReference type="InterPro" id="IPR017853">
    <property type="entry name" value="GH"/>
</dbReference>
<comment type="similarity">
    <text evidence="2">Belongs to the glycosyl hydrolase 36 family.</text>
</comment>
<comment type="caution">
    <text evidence="10">The sequence shown here is derived from an EMBL/GenBank/DDBJ whole genome shotgun (WGS) entry which is preliminary data.</text>
</comment>
<evidence type="ECO:0000256" key="2">
    <source>
        <dbReference type="ARBA" id="ARBA00006202"/>
    </source>
</evidence>
<dbReference type="InterPro" id="IPR002252">
    <property type="entry name" value="Glyco_hydro_36"/>
</dbReference>
<dbReference type="GO" id="GO:0016052">
    <property type="term" value="P:carbohydrate catabolic process"/>
    <property type="evidence" value="ECO:0007669"/>
    <property type="project" value="InterPro"/>
</dbReference>
<dbReference type="Gene3D" id="2.60.40.1180">
    <property type="entry name" value="Golgi alpha-mannosidase II"/>
    <property type="match status" value="1"/>
</dbReference>
<dbReference type="Gene3D" id="3.20.20.70">
    <property type="entry name" value="Aldolase class I"/>
    <property type="match status" value="1"/>
</dbReference>
<dbReference type="InterPro" id="IPR038417">
    <property type="entry name" value="Alpga-gal_N_sf"/>
</dbReference>
<accession>A0A0R1QG32</accession>
<name>A0A0R1QG32_9LACO</name>
<dbReference type="Proteomes" id="UP000051790">
    <property type="component" value="Unassembled WGS sequence"/>
</dbReference>
<feature type="active site" description="Nucleophile" evidence="7">
    <location>
        <position position="507"/>
    </location>
</feature>